<organism evidence="1 2">
    <name type="scientific">Cynara cardunculus var. scolymus</name>
    <name type="common">Globe artichoke</name>
    <name type="synonym">Cynara scolymus</name>
    <dbReference type="NCBI Taxonomy" id="59895"/>
    <lineage>
        <taxon>Eukaryota</taxon>
        <taxon>Viridiplantae</taxon>
        <taxon>Streptophyta</taxon>
        <taxon>Embryophyta</taxon>
        <taxon>Tracheophyta</taxon>
        <taxon>Spermatophyta</taxon>
        <taxon>Magnoliopsida</taxon>
        <taxon>eudicotyledons</taxon>
        <taxon>Gunneridae</taxon>
        <taxon>Pentapetalae</taxon>
        <taxon>asterids</taxon>
        <taxon>campanulids</taxon>
        <taxon>Asterales</taxon>
        <taxon>Asteraceae</taxon>
        <taxon>Carduoideae</taxon>
        <taxon>Cardueae</taxon>
        <taxon>Carduinae</taxon>
        <taxon>Cynara</taxon>
    </lineage>
</organism>
<dbReference type="EMBL" id="LEKV01005330">
    <property type="protein sequence ID" value="KVH88836.1"/>
    <property type="molecule type" value="Genomic_DNA"/>
</dbReference>
<dbReference type="Gramene" id="KVH88836">
    <property type="protein sequence ID" value="KVH88836"/>
    <property type="gene ID" value="Ccrd_025276"/>
</dbReference>
<evidence type="ECO:0000313" key="1">
    <source>
        <dbReference type="EMBL" id="KVH88836.1"/>
    </source>
</evidence>
<accession>A0A103XDT9</accession>
<dbReference type="Proteomes" id="UP000243975">
    <property type="component" value="Unassembled WGS sequence"/>
</dbReference>
<keyword evidence="2" id="KW-1185">Reference proteome</keyword>
<dbReference type="PANTHER" id="PTHR46737">
    <property type="entry name" value="OS02G0827600 PROTEIN"/>
    <property type="match status" value="1"/>
</dbReference>
<comment type="caution">
    <text evidence="1">The sequence shown here is derived from an EMBL/GenBank/DDBJ whole genome shotgun (WGS) entry which is preliminary data.</text>
</comment>
<reference evidence="1 2" key="1">
    <citation type="journal article" date="2016" name="Sci. Rep.">
        <title>The genome sequence of the outbreeding globe artichoke constructed de novo incorporating a phase-aware low-pass sequencing strategy of F1 progeny.</title>
        <authorList>
            <person name="Scaglione D."/>
            <person name="Reyes-Chin-Wo S."/>
            <person name="Acquadro A."/>
            <person name="Froenicke L."/>
            <person name="Portis E."/>
            <person name="Beitel C."/>
            <person name="Tirone M."/>
            <person name="Mauro R."/>
            <person name="Lo Monaco A."/>
            <person name="Mauromicale G."/>
            <person name="Faccioli P."/>
            <person name="Cattivelli L."/>
            <person name="Rieseberg L."/>
            <person name="Michelmore R."/>
            <person name="Lanteri S."/>
        </authorList>
    </citation>
    <scope>NUCLEOTIDE SEQUENCE [LARGE SCALE GENOMIC DNA]</scope>
    <source>
        <strain evidence="1">2C</strain>
    </source>
</reference>
<protein>
    <submittedName>
        <fullName evidence="1">Uncharacterized protein</fullName>
    </submittedName>
</protein>
<dbReference type="PANTHER" id="PTHR46737:SF3">
    <property type="entry name" value="OXIDOREDUCTASE_TRANSITION METAL ION-BINDING PROTEIN (DUF3531)"/>
    <property type="match status" value="1"/>
</dbReference>
<dbReference type="AlphaFoldDB" id="A0A103XDT9"/>
<name>A0A103XDT9_CYNCS</name>
<sequence>MNVLQSSTIQFPRIFNSTISQFNHHNIFPSVLNFINLRTTRSSPCKLLVKVDEGRRPISTDFLNHFKDLEEDEEELHDDDMADIDWDKVEKEFSPNGRSEREEEEMNYERDPEFAEILGASLDDPAKAKDKIAERLRRKKDKILHRKTGSATPMSVTFNKVGGYMQNAVRQGARSLCFLSLKEHAPSVASVQNSMGRALFALFTARTLSQSTTDKRPSYDDIQGANVEPSTFYNISDLEIQDNLARICHVGIKQMVFGGSEFENWRPNLTSEDEGYCVHKI</sequence>
<gene>
    <name evidence="1" type="ORF">Ccrd_025276</name>
</gene>
<evidence type="ECO:0000313" key="2">
    <source>
        <dbReference type="Proteomes" id="UP000243975"/>
    </source>
</evidence>
<dbReference type="STRING" id="59895.A0A103XDT9"/>
<proteinExistence type="predicted"/>